<comment type="subcellular location">
    <subcellularLocation>
        <location evidence="4">Cell outer membrane</location>
    </subcellularLocation>
</comment>
<proteinExistence type="inferred from homology"/>
<comment type="similarity">
    <text evidence="4">Belongs to the BamE family.</text>
</comment>
<dbReference type="GO" id="GO:0030674">
    <property type="term" value="F:protein-macromolecule adaptor activity"/>
    <property type="evidence" value="ECO:0007669"/>
    <property type="project" value="TreeGrafter"/>
</dbReference>
<organism evidence="7 8">
    <name type="scientific">Alkalimonas amylolytica</name>
    <dbReference type="NCBI Taxonomy" id="152573"/>
    <lineage>
        <taxon>Bacteria</taxon>
        <taxon>Pseudomonadati</taxon>
        <taxon>Pseudomonadota</taxon>
        <taxon>Gammaproteobacteria</taxon>
        <taxon>Alkalimonas</taxon>
    </lineage>
</organism>
<dbReference type="Proteomes" id="UP000198773">
    <property type="component" value="Unassembled WGS sequence"/>
</dbReference>
<dbReference type="AlphaFoldDB" id="A0A1H4FJY8"/>
<dbReference type="Gene3D" id="3.30.1450.10">
    <property type="match status" value="1"/>
</dbReference>
<feature type="transmembrane region" description="Helical" evidence="5">
    <location>
        <begin position="32"/>
        <end position="53"/>
    </location>
</feature>
<keyword evidence="5" id="KW-0812">Transmembrane</keyword>
<dbReference type="GO" id="GO:1990063">
    <property type="term" value="C:Bam protein complex"/>
    <property type="evidence" value="ECO:0007669"/>
    <property type="project" value="TreeGrafter"/>
</dbReference>
<reference evidence="7 8" key="1">
    <citation type="submission" date="2016-10" db="EMBL/GenBank/DDBJ databases">
        <authorList>
            <person name="de Groot N.N."/>
        </authorList>
    </citation>
    <scope>NUCLEOTIDE SEQUENCE [LARGE SCALE GENOMIC DNA]</scope>
    <source>
        <strain evidence="7 8">CGMCC 1.3430</strain>
    </source>
</reference>
<feature type="domain" description="Outer membrane protein assembly factor BamE" evidence="6">
    <location>
        <begin position="60"/>
        <end position="129"/>
    </location>
</feature>
<comment type="subunit">
    <text evidence="4">Part of the Bam complex.</text>
</comment>
<dbReference type="GO" id="GO:0051205">
    <property type="term" value="P:protein insertion into membrane"/>
    <property type="evidence" value="ECO:0007669"/>
    <property type="project" value="UniProtKB-UniRule"/>
</dbReference>
<dbReference type="InterPro" id="IPR037873">
    <property type="entry name" value="BamE-like"/>
</dbReference>
<dbReference type="GO" id="GO:0043165">
    <property type="term" value="P:Gram-negative-bacterium-type cell outer membrane assembly"/>
    <property type="evidence" value="ECO:0007669"/>
    <property type="project" value="UniProtKB-UniRule"/>
</dbReference>
<dbReference type="InterPro" id="IPR007450">
    <property type="entry name" value="BamE_dom"/>
</dbReference>
<dbReference type="EMBL" id="FNRM01000011">
    <property type="protein sequence ID" value="SEA97669.1"/>
    <property type="molecule type" value="Genomic_DNA"/>
</dbReference>
<dbReference type="PANTHER" id="PTHR37482">
    <property type="entry name" value="OUTER MEMBRANE PROTEIN ASSEMBLY FACTOR BAME"/>
    <property type="match status" value="1"/>
</dbReference>
<evidence type="ECO:0000313" key="8">
    <source>
        <dbReference type="Proteomes" id="UP000198773"/>
    </source>
</evidence>
<dbReference type="Pfam" id="PF04355">
    <property type="entry name" value="BamE"/>
    <property type="match status" value="1"/>
</dbReference>
<keyword evidence="3 4" id="KW-0998">Cell outer membrane</keyword>
<gene>
    <name evidence="4" type="primary">bamE</name>
    <name evidence="7" type="ORF">SAMN04488051_11116</name>
</gene>
<evidence type="ECO:0000313" key="7">
    <source>
        <dbReference type="EMBL" id="SEA97669.1"/>
    </source>
</evidence>
<dbReference type="PANTHER" id="PTHR37482:SF1">
    <property type="entry name" value="OUTER MEMBRANE PROTEIN ASSEMBLY FACTOR BAME"/>
    <property type="match status" value="1"/>
</dbReference>
<keyword evidence="5" id="KW-1133">Transmembrane helix</keyword>
<name>A0A1H4FJY8_ALKAM</name>
<evidence type="ECO:0000256" key="2">
    <source>
        <dbReference type="ARBA" id="ARBA00023136"/>
    </source>
</evidence>
<protein>
    <recommendedName>
        <fullName evidence="4">Outer membrane protein assembly factor BamE</fullName>
    </recommendedName>
</protein>
<keyword evidence="1 4" id="KW-0732">Signal</keyword>
<evidence type="ECO:0000256" key="5">
    <source>
        <dbReference type="SAM" id="Phobius"/>
    </source>
</evidence>
<dbReference type="HAMAP" id="MF_00925">
    <property type="entry name" value="OM_assembly_BamE"/>
    <property type="match status" value="1"/>
</dbReference>
<dbReference type="STRING" id="152573.SAMN04488051_11116"/>
<evidence type="ECO:0000259" key="6">
    <source>
        <dbReference type="Pfam" id="PF04355"/>
    </source>
</evidence>
<accession>A0A1H4FJY8</accession>
<comment type="function">
    <text evidence="4">Part of the outer membrane protein assembly complex, which is involved in assembly and insertion of beta-barrel proteins into the outer membrane.</text>
</comment>
<keyword evidence="2 4" id="KW-0472">Membrane</keyword>
<dbReference type="InterPro" id="IPR026592">
    <property type="entry name" value="BamE"/>
</dbReference>
<sequence length="144" mass="16830">MRTLSLRLYAIGRFRYDSENETGKKMKSMNVVAKWLIILSSVITLSACSSWIYRIDIPQGNYMEQRDIDKLRVQMSKEQVRFVLGNPVAQNSFDDNVWHYYYAIQYGNGNKMERSLVVHFDNGRLAKVEGDFELSEEFDTPLDN</sequence>
<evidence type="ECO:0000256" key="4">
    <source>
        <dbReference type="HAMAP-Rule" id="MF_00925"/>
    </source>
</evidence>
<evidence type="ECO:0000256" key="1">
    <source>
        <dbReference type="ARBA" id="ARBA00022729"/>
    </source>
</evidence>
<evidence type="ECO:0000256" key="3">
    <source>
        <dbReference type="ARBA" id="ARBA00023237"/>
    </source>
</evidence>
<keyword evidence="8" id="KW-1185">Reference proteome</keyword>